<dbReference type="Gene3D" id="3.90.1200.10">
    <property type="match status" value="1"/>
</dbReference>
<dbReference type="Gene3D" id="3.30.200.20">
    <property type="entry name" value="Phosphorylase Kinase, domain 1"/>
    <property type="match status" value="1"/>
</dbReference>
<protein>
    <submittedName>
        <fullName evidence="2">Unannotated protein</fullName>
    </submittedName>
</protein>
<evidence type="ECO:0000313" key="2">
    <source>
        <dbReference type="EMBL" id="CAB4952465.1"/>
    </source>
</evidence>
<sequence length="358" mass="38945">MSEHGFDGVPTAAEVLSDLVEAGLVRAKGQLAPLAGGVSCEVWRIDAVDLVEEVRQRNTHGLVVKAPLATLRTPSLWQADTSRGFAEAEALECYGRLTPSSVPRVVWRHPQAPLLVIEAAPRTWQEWREQMLHAEIGSPELGSARLCAIGTHLGSTLATWHVRTRDIAALPEVLRSGDRLRTLRTDPFHRATALEVPMIGPRLRELAIELERAQTCLVHGDFSPKNVLVNPPGAQALGAWMLDAEVAHVGDPALDVAYFSAHLACKAVARPELAGSLNLARQAFEEAYRTESSLVDARRWNEHTGAILAARIRGVSRVTYLSPEAESFVLAEACQLVGGHGTLDETWDSIARRASRSA</sequence>
<feature type="domain" description="Aminoglycoside phosphotransferase" evidence="1">
    <location>
        <begin position="99"/>
        <end position="270"/>
    </location>
</feature>
<dbReference type="InterPro" id="IPR011009">
    <property type="entry name" value="Kinase-like_dom_sf"/>
</dbReference>
<accession>A0A6J7KAD3</accession>
<dbReference type="InterPro" id="IPR002575">
    <property type="entry name" value="Aminoglycoside_PTrfase"/>
</dbReference>
<dbReference type="SUPFAM" id="SSF56112">
    <property type="entry name" value="Protein kinase-like (PK-like)"/>
    <property type="match status" value="1"/>
</dbReference>
<gene>
    <name evidence="2" type="ORF">UFOPK3772_01639</name>
</gene>
<proteinExistence type="predicted"/>
<dbReference type="AlphaFoldDB" id="A0A6J7KAD3"/>
<name>A0A6J7KAD3_9ZZZZ</name>
<organism evidence="2">
    <name type="scientific">freshwater metagenome</name>
    <dbReference type="NCBI Taxonomy" id="449393"/>
    <lineage>
        <taxon>unclassified sequences</taxon>
        <taxon>metagenomes</taxon>
        <taxon>ecological metagenomes</taxon>
    </lineage>
</organism>
<reference evidence="2" key="1">
    <citation type="submission" date="2020-05" db="EMBL/GenBank/DDBJ databases">
        <authorList>
            <person name="Chiriac C."/>
            <person name="Salcher M."/>
            <person name="Ghai R."/>
            <person name="Kavagutti S V."/>
        </authorList>
    </citation>
    <scope>NUCLEOTIDE SEQUENCE</scope>
</reference>
<evidence type="ECO:0000259" key="1">
    <source>
        <dbReference type="Pfam" id="PF01636"/>
    </source>
</evidence>
<dbReference type="EMBL" id="CAFBNE010000049">
    <property type="protein sequence ID" value="CAB4952465.1"/>
    <property type="molecule type" value="Genomic_DNA"/>
</dbReference>
<dbReference type="Pfam" id="PF01636">
    <property type="entry name" value="APH"/>
    <property type="match status" value="1"/>
</dbReference>